<dbReference type="VEuPathDB" id="FungiDB:BDBG_09021"/>
<dbReference type="AlphaFoldDB" id="A0A179V1K0"/>
<evidence type="ECO:0000256" key="1">
    <source>
        <dbReference type="SAM" id="MobiDB-lite"/>
    </source>
</evidence>
<feature type="compositionally biased region" description="Basic and acidic residues" evidence="1">
    <location>
        <begin position="569"/>
        <end position="578"/>
    </location>
</feature>
<protein>
    <submittedName>
        <fullName evidence="2">Uncharacterized protein</fullName>
    </submittedName>
</protein>
<feature type="compositionally biased region" description="Basic and acidic residues" evidence="1">
    <location>
        <begin position="316"/>
        <end position="325"/>
    </location>
</feature>
<name>A0A179V1K0_BLAGS</name>
<dbReference type="Proteomes" id="UP000002038">
    <property type="component" value="Unassembled WGS sequence"/>
</dbReference>
<dbReference type="EMBL" id="GG657480">
    <property type="protein sequence ID" value="OAT13913.1"/>
    <property type="molecule type" value="Genomic_DNA"/>
</dbReference>
<evidence type="ECO:0000313" key="2">
    <source>
        <dbReference type="EMBL" id="OAT13913.1"/>
    </source>
</evidence>
<keyword evidence="3" id="KW-1185">Reference proteome</keyword>
<feature type="region of interest" description="Disordered" evidence="1">
    <location>
        <begin position="35"/>
        <end position="65"/>
    </location>
</feature>
<dbReference type="KEGG" id="bgh:BDBG_09021"/>
<evidence type="ECO:0000313" key="3">
    <source>
        <dbReference type="Proteomes" id="UP000002038"/>
    </source>
</evidence>
<sequence length="663" mass="75731">MSSIFNGMEVPFQNPPPGLSRPFLRDMYLLVEPLAPLPDPPSRSTLQYSIKERSKLPPYEPPPGDEDFALVFSTGDTPPPSEAGPEEDFENAYFTRLEQKIKDFGRYFNSKAWMVHVPAMAEKLVKDATPGTFKHFLLLLLEPDETFAKAQHSVQTWLDERYSGRGVDNIPERGPYALWVAEKQLLLGEIELLRKLVEPLRDGGKTIYWLEKNHCRHLYTMRSLKKAYKIIIEFENETTTRTILNEEGKLSFLSVDHNFARIRLAVMSMRMARIDVCKESLLKLPPPTVPKFNDPTTSPASERRLHKYKNYQPRPDGTEHLDRPESSLSPQPHEDLLKYRLEAANCAGTMDDVIETMMNTARWLAKARCTESVDLFCDVARMFSPHDPPANLSNEKYSLLRVLCDAMFDTDDVGSEAPYVTDRYSEDDLDVTTNREYFVDAAASRRSLMRDLQLRMAAERPIAPTQMHGHRFSSHGSIRRGRRRARMLNKRARSEIALPRSIAHRYKFTLPADPSNWAANYTSPFGEAFQAELDRQEESRAYQCLKMICEEGLKARSRAVPSQTAPVQRAKESETDVKQKRRGLSARCSGNQASAMIIEALMKNGHGDAVSDAQEKENLIVPGRRTLRAKEQVDKSVSRRFIRPVPALVRFHKGIFFTFTLFL</sequence>
<dbReference type="GeneID" id="8501234"/>
<organism evidence="2 3">
    <name type="scientific">Blastomyces gilchristii (strain SLH14081)</name>
    <name type="common">Blastomyces dermatitidis</name>
    <dbReference type="NCBI Taxonomy" id="559298"/>
    <lineage>
        <taxon>Eukaryota</taxon>
        <taxon>Fungi</taxon>
        <taxon>Dikarya</taxon>
        <taxon>Ascomycota</taxon>
        <taxon>Pezizomycotina</taxon>
        <taxon>Eurotiomycetes</taxon>
        <taxon>Eurotiomycetidae</taxon>
        <taxon>Onygenales</taxon>
        <taxon>Ajellomycetaceae</taxon>
        <taxon>Blastomyces</taxon>
    </lineage>
</organism>
<reference evidence="3" key="1">
    <citation type="journal article" date="2015" name="PLoS Genet.">
        <title>The dynamic genome and transcriptome of the human fungal pathogen Blastomyces and close relative Emmonsia.</title>
        <authorList>
            <person name="Munoz J.F."/>
            <person name="Gauthier G.M."/>
            <person name="Desjardins C.A."/>
            <person name="Gallo J.E."/>
            <person name="Holder J."/>
            <person name="Sullivan T.D."/>
            <person name="Marty A.J."/>
            <person name="Carmen J.C."/>
            <person name="Chen Z."/>
            <person name="Ding L."/>
            <person name="Gujja S."/>
            <person name="Magrini V."/>
            <person name="Misas E."/>
            <person name="Mitreva M."/>
            <person name="Priest M."/>
            <person name="Saif S."/>
            <person name="Whiston E.A."/>
            <person name="Young S."/>
            <person name="Zeng Q."/>
            <person name="Goldman W.E."/>
            <person name="Mardis E.R."/>
            <person name="Taylor J.W."/>
            <person name="McEwen J.G."/>
            <person name="Clay O.K."/>
            <person name="Klein B.S."/>
            <person name="Cuomo C.A."/>
        </authorList>
    </citation>
    <scope>NUCLEOTIDE SEQUENCE [LARGE SCALE GENOMIC DNA]</scope>
    <source>
        <strain evidence="3">SLH14081</strain>
    </source>
</reference>
<feature type="region of interest" description="Disordered" evidence="1">
    <location>
        <begin position="288"/>
        <end position="331"/>
    </location>
</feature>
<feature type="region of interest" description="Disordered" evidence="1">
    <location>
        <begin position="557"/>
        <end position="585"/>
    </location>
</feature>
<proteinExistence type="predicted"/>
<accession>A0A179V1K0</accession>
<dbReference type="OrthoDB" id="4183264at2759"/>
<dbReference type="RefSeq" id="XP_031581177.1">
    <property type="nucleotide sequence ID" value="XM_031723837.1"/>
</dbReference>
<gene>
    <name evidence="2" type="ORF">BDBG_09021</name>
</gene>